<gene>
    <name evidence="1" type="ORF">BLA60_17450</name>
</gene>
<evidence type="ECO:0000313" key="1">
    <source>
        <dbReference type="EMBL" id="OLF10222.1"/>
    </source>
</evidence>
<accession>A0A7Z1AY91</accession>
<dbReference type="RefSeq" id="WP_075133943.1">
    <property type="nucleotide sequence ID" value="NZ_MSIF01000007.1"/>
</dbReference>
<dbReference type="Proteomes" id="UP000185696">
    <property type="component" value="Unassembled WGS sequence"/>
</dbReference>
<proteinExistence type="predicted"/>
<sequence>MATWLPGELVRWGARTVTTTMTAVVLVPLSVPTRLLALLEAAEAVIARAVAPLLEFVEEFSAHEMRAAIAGARTVTETTPTVARAATGR</sequence>
<keyword evidence="2" id="KW-1185">Reference proteome</keyword>
<organism evidence="1 2">
    <name type="scientific">Actinophytocola xinjiangensis</name>
    <dbReference type="NCBI Taxonomy" id="485602"/>
    <lineage>
        <taxon>Bacteria</taxon>
        <taxon>Bacillati</taxon>
        <taxon>Actinomycetota</taxon>
        <taxon>Actinomycetes</taxon>
        <taxon>Pseudonocardiales</taxon>
        <taxon>Pseudonocardiaceae</taxon>
    </lineage>
</organism>
<dbReference type="AlphaFoldDB" id="A0A7Z1AY91"/>
<protein>
    <submittedName>
        <fullName evidence="1">Uncharacterized protein</fullName>
    </submittedName>
</protein>
<dbReference type="EMBL" id="MSIF01000007">
    <property type="protein sequence ID" value="OLF10222.1"/>
    <property type="molecule type" value="Genomic_DNA"/>
</dbReference>
<evidence type="ECO:0000313" key="2">
    <source>
        <dbReference type="Proteomes" id="UP000185696"/>
    </source>
</evidence>
<reference evidence="1 2" key="1">
    <citation type="submission" date="2016-12" db="EMBL/GenBank/DDBJ databases">
        <title>The draft genome sequence of Actinophytocola xinjiangensis.</title>
        <authorList>
            <person name="Wang W."/>
            <person name="Yuan L."/>
        </authorList>
    </citation>
    <scope>NUCLEOTIDE SEQUENCE [LARGE SCALE GENOMIC DNA]</scope>
    <source>
        <strain evidence="1 2">CGMCC 4.4663</strain>
    </source>
</reference>
<name>A0A7Z1AY91_9PSEU</name>
<comment type="caution">
    <text evidence="1">The sequence shown here is derived from an EMBL/GenBank/DDBJ whole genome shotgun (WGS) entry which is preliminary data.</text>
</comment>